<dbReference type="EMBL" id="LPWH01000015">
    <property type="protein sequence ID" value="POR04325.1"/>
    <property type="molecule type" value="Genomic_DNA"/>
</dbReference>
<evidence type="ECO:0000313" key="2">
    <source>
        <dbReference type="EMBL" id="POR04325.1"/>
    </source>
</evidence>
<protein>
    <recommendedName>
        <fullName evidence="4">Fimbrial biogenesis outer membrane usher protein</fullName>
    </recommendedName>
</protein>
<keyword evidence="3" id="KW-1185">Reference proteome</keyword>
<dbReference type="GO" id="GO:0015473">
    <property type="term" value="F:fimbrial usher porin activity"/>
    <property type="evidence" value="ECO:0007669"/>
    <property type="project" value="InterPro"/>
</dbReference>
<comment type="caution">
    <text evidence="2">The sequence shown here is derived from an EMBL/GenBank/DDBJ whole genome shotgun (WGS) entry which is preliminary data.</text>
</comment>
<name>A0A2S4JXT1_9SPIO</name>
<proteinExistence type="predicted"/>
<evidence type="ECO:0000313" key="3">
    <source>
        <dbReference type="Proteomes" id="UP000237350"/>
    </source>
</evidence>
<feature type="signal peptide" evidence="1">
    <location>
        <begin position="1"/>
        <end position="19"/>
    </location>
</feature>
<gene>
    <name evidence="2" type="ORF">AU468_03215</name>
</gene>
<keyword evidence="1" id="KW-0732">Signal</keyword>
<dbReference type="InterPro" id="IPR000015">
    <property type="entry name" value="Fimb_usher"/>
</dbReference>
<sequence>MLVRAFFVFAIALPASLRADLADTHNFSATSGSSHRPDQTNRNDLVEIPLSLTIVAGGTRERLVVESRITHSMELVALRAPEILSSLAAYLDTQTMEKISRAAATGWLSVDDIRTRGLDLRFDRHQLTVEVRLPLTALETQYLSLHQPRALPGYARAENARFALGIPLWSQYRSSSVRDGETTSAFYLRFSPGLTFSGWTLESDLRLDWPHLEEDQGSPETEIENTRLVWFQENRGYRFQAGQFSPHLRGLQAPMQILGASFDNLEADTARSLLPALLSRPLTVDEAGTIDVYLNDRRIRSFPVSLGQYELRDLPLAAGVNTARIAYTRNSGEVETIELIVPHAGGLLNRGALSYALALGVEEDDPERPAGSSFLRYGLGETLTAGILADGSPRGFQAGTEVVSATPFGEALMAAYGSMDDDHKAGWALQTGYRLVLPGRSWLPLLSTSLDYRQKDYIQPGSQNTGASQAWQISSSLSHTLPGDVGISLGHQYRTFHGDASGTSLLFATISRNMGPHLGLYITGTVDTIDPEEQWGLRITLSSRAVQRNVSTSATFDAREATLDASATAGRPGPVRLSAGVRANAIDPEEGTLGGVSATASAASSRFELRGGGGITLSGGDSLADQRVQSSNRSLQFGSGLYVADGVAAVGAPGRSSFALVRSHRDLPDRSLAVRTAGGALPRTSGRLGAAFIPNLMPGSQTPISVDLPGLAADHTLGHTQFILAPGYRTGTAITIVALQRLYVRGRLVDRQGTPAIYRGFTVEPLFDLPEDAQDPPPGGNSFTNESGTFEVYGLLPGTYLITLRDGTGRQVIMEVPQASGPLVILEDLQLQGEKK</sequence>
<evidence type="ECO:0000256" key="1">
    <source>
        <dbReference type="SAM" id="SignalP"/>
    </source>
</evidence>
<feature type="chain" id="PRO_5015614651" description="Fimbrial biogenesis outer membrane usher protein" evidence="1">
    <location>
        <begin position="20"/>
        <end position="836"/>
    </location>
</feature>
<dbReference type="GO" id="GO:0009297">
    <property type="term" value="P:pilus assembly"/>
    <property type="evidence" value="ECO:0007669"/>
    <property type="project" value="InterPro"/>
</dbReference>
<dbReference type="GO" id="GO:0009279">
    <property type="term" value="C:cell outer membrane"/>
    <property type="evidence" value="ECO:0007669"/>
    <property type="project" value="TreeGrafter"/>
</dbReference>
<dbReference type="PANTHER" id="PTHR30451">
    <property type="entry name" value="OUTER MEMBRANE USHER PROTEIN"/>
    <property type="match status" value="1"/>
</dbReference>
<dbReference type="AlphaFoldDB" id="A0A2S4JXT1"/>
<organism evidence="2 3">
    <name type="scientific">Alkalispirochaeta sphaeroplastigenens</name>
    <dbReference type="NCBI Taxonomy" id="1187066"/>
    <lineage>
        <taxon>Bacteria</taxon>
        <taxon>Pseudomonadati</taxon>
        <taxon>Spirochaetota</taxon>
        <taxon>Spirochaetia</taxon>
        <taxon>Spirochaetales</taxon>
        <taxon>Spirochaetaceae</taxon>
        <taxon>Alkalispirochaeta</taxon>
    </lineage>
</organism>
<reference evidence="3" key="1">
    <citation type="submission" date="2015-12" db="EMBL/GenBank/DDBJ databases">
        <authorList>
            <person name="Lodha T.D."/>
            <person name="Chintalapati S."/>
            <person name="Chintalapati V.R."/>
            <person name="Sravanthi T."/>
        </authorList>
    </citation>
    <scope>NUCLEOTIDE SEQUENCE [LARGE SCALE GENOMIC DNA]</scope>
    <source>
        <strain evidence="3">JC133</strain>
    </source>
</reference>
<accession>A0A2S4JXT1</accession>
<dbReference type="Proteomes" id="UP000237350">
    <property type="component" value="Unassembled WGS sequence"/>
</dbReference>
<evidence type="ECO:0008006" key="4">
    <source>
        <dbReference type="Google" id="ProtNLM"/>
    </source>
</evidence>
<dbReference type="PANTHER" id="PTHR30451:SF5">
    <property type="entry name" value="SLR0019 PROTEIN"/>
    <property type="match status" value="1"/>
</dbReference>